<accession>A0ABU7AC07</accession>
<reference evidence="1 2" key="1">
    <citation type="submission" date="2021-07" db="EMBL/GenBank/DDBJ databases">
        <authorList>
            <person name="Palmer J.M."/>
        </authorList>
    </citation>
    <scope>NUCLEOTIDE SEQUENCE [LARGE SCALE GENOMIC DNA]</scope>
    <source>
        <strain evidence="1 2">AT_MEX2019</strain>
        <tissue evidence="1">Muscle</tissue>
    </source>
</reference>
<proteinExistence type="predicted"/>
<gene>
    <name evidence="1" type="ORF">ATANTOWER_031414</name>
</gene>
<comment type="caution">
    <text evidence="1">The sequence shown here is derived from an EMBL/GenBank/DDBJ whole genome shotgun (WGS) entry which is preliminary data.</text>
</comment>
<protein>
    <submittedName>
        <fullName evidence="1">Uncharacterized protein</fullName>
    </submittedName>
</protein>
<evidence type="ECO:0000313" key="2">
    <source>
        <dbReference type="Proteomes" id="UP001345963"/>
    </source>
</evidence>
<keyword evidence="2" id="KW-1185">Reference proteome</keyword>
<evidence type="ECO:0000313" key="1">
    <source>
        <dbReference type="EMBL" id="MED6235672.1"/>
    </source>
</evidence>
<name>A0ABU7AC07_9TELE</name>
<dbReference type="Proteomes" id="UP001345963">
    <property type="component" value="Unassembled WGS sequence"/>
</dbReference>
<organism evidence="1 2">
    <name type="scientific">Ataeniobius toweri</name>
    <dbReference type="NCBI Taxonomy" id="208326"/>
    <lineage>
        <taxon>Eukaryota</taxon>
        <taxon>Metazoa</taxon>
        <taxon>Chordata</taxon>
        <taxon>Craniata</taxon>
        <taxon>Vertebrata</taxon>
        <taxon>Euteleostomi</taxon>
        <taxon>Actinopterygii</taxon>
        <taxon>Neopterygii</taxon>
        <taxon>Teleostei</taxon>
        <taxon>Neoteleostei</taxon>
        <taxon>Acanthomorphata</taxon>
        <taxon>Ovalentaria</taxon>
        <taxon>Atherinomorphae</taxon>
        <taxon>Cyprinodontiformes</taxon>
        <taxon>Goodeidae</taxon>
        <taxon>Ataeniobius</taxon>
    </lineage>
</organism>
<dbReference type="EMBL" id="JAHUTI010010716">
    <property type="protein sequence ID" value="MED6235672.1"/>
    <property type="molecule type" value="Genomic_DNA"/>
</dbReference>
<sequence>MSSSYLKQKCWYDLKSFTNRLNSGAYLMKAHWDGKREPPRPTNLPVTNSSITVAWVTLSKYVLQLSNSTQTKVWLFAG</sequence>